<sequence length="163" mass="17635">MTASDHPVSYFTTAVLLERRQADGQRTRLGERVGVELRYLRNDPFAVTLLIDYAHASPGDQAEWRFARRMLAAARTVLVGGPGSDVAIAPCPCRRHVEFGLADRAAGHGYRLGMTAVDVNAALLVFDQIVALDAEPHIAPNLDEIGAELRAMLAAETGRGGDR</sequence>
<dbReference type="STRING" id="208445.SAMN04489727_1695"/>
<keyword evidence="4" id="KW-0749">Sporulation</keyword>
<dbReference type="Proteomes" id="UP000199622">
    <property type="component" value="Unassembled WGS sequence"/>
</dbReference>
<protein>
    <submittedName>
        <fullName evidence="7">Streptomyces sporulation and cell division protein, SsgA</fullName>
    </submittedName>
</protein>
<dbReference type="EMBL" id="FNSO01000003">
    <property type="protein sequence ID" value="SEB43240.1"/>
    <property type="molecule type" value="Genomic_DNA"/>
</dbReference>
<keyword evidence="3 7" id="KW-0132">Cell division</keyword>
<accession>A0A1H4JAA5</accession>
<dbReference type="Pfam" id="PF04686">
    <property type="entry name" value="SsgA"/>
    <property type="match status" value="1"/>
</dbReference>
<dbReference type="AlphaFoldDB" id="A0A1H4JAA5"/>
<name>A0A1H4JAA5_9PSEU</name>
<evidence type="ECO:0000256" key="1">
    <source>
        <dbReference type="ARBA" id="ARBA00004431"/>
    </source>
</evidence>
<evidence type="ECO:0000256" key="4">
    <source>
        <dbReference type="ARBA" id="ARBA00022969"/>
    </source>
</evidence>
<comment type="similarity">
    <text evidence="2">Belongs to the SsgA family.</text>
</comment>
<keyword evidence="6" id="KW-0131">Cell cycle</keyword>
<evidence type="ECO:0000256" key="5">
    <source>
        <dbReference type="ARBA" id="ARBA00023210"/>
    </source>
</evidence>
<evidence type="ECO:0000313" key="8">
    <source>
        <dbReference type="Proteomes" id="UP000199622"/>
    </source>
</evidence>
<dbReference type="InterPro" id="IPR006776">
    <property type="entry name" value="SsgB"/>
</dbReference>
<dbReference type="OrthoDB" id="3853096at2"/>
<proteinExistence type="inferred from homology"/>
<dbReference type="GO" id="GO:0030435">
    <property type="term" value="P:sporulation resulting in formation of a cellular spore"/>
    <property type="evidence" value="ECO:0007669"/>
    <property type="project" value="UniProtKB-KW"/>
</dbReference>
<evidence type="ECO:0000256" key="3">
    <source>
        <dbReference type="ARBA" id="ARBA00022618"/>
    </source>
</evidence>
<keyword evidence="5" id="KW-0717">Septation</keyword>
<dbReference type="GO" id="GO:0030428">
    <property type="term" value="C:cell septum"/>
    <property type="evidence" value="ECO:0007669"/>
    <property type="project" value="UniProtKB-SubCell"/>
</dbReference>
<organism evidence="7 8">
    <name type="scientific">Amycolatopsis tolypomycina</name>
    <dbReference type="NCBI Taxonomy" id="208445"/>
    <lineage>
        <taxon>Bacteria</taxon>
        <taxon>Bacillati</taxon>
        <taxon>Actinomycetota</taxon>
        <taxon>Actinomycetes</taxon>
        <taxon>Pseudonocardiales</taxon>
        <taxon>Pseudonocardiaceae</taxon>
        <taxon>Amycolatopsis</taxon>
    </lineage>
</organism>
<dbReference type="InterPro" id="IPR038658">
    <property type="entry name" value="SsgB_sf"/>
</dbReference>
<evidence type="ECO:0000256" key="6">
    <source>
        <dbReference type="ARBA" id="ARBA00023306"/>
    </source>
</evidence>
<dbReference type="GO" id="GO:0000917">
    <property type="term" value="P:division septum assembly"/>
    <property type="evidence" value="ECO:0007669"/>
    <property type="project" value="UniProtKB-KW"/>
</dbReference>
<comment type="subcellular location">
    <subcellularLocation>
        <location evidence="1">Cell septum</location>
    </subcellularLocation>
</comment>
<gene>
    <name evidence="7" type="ORF">SAMN04489727_1695</name>
</gene>
<dbReference type="Gene3D" id="2.30.31.20">
    <property type="entry name" value="Sporulation-specific cell division protein SsgB"/>
    <property type="match status" value="1"/>
</dbReference>
<evidence type="ECO:0000313" key="7">
    <source>
        <dbReference type="EMBL" id="SEB43240.1"/>
    </source>
</evidence>
<reference evidence="8" key="1">
    <citation type="submission" date="2016-10" db="EMBL/GenBank/DDBJ databases">
        <authorList>
            <person name="Varghese N."/>
            <person name="Submissions S."/>
        </authorList>
    </citation>
    <scope>NUCLEOTIDE SEQUENCE [LARGE SCALE GENOMIC DNA]</scope>
    <source>
        <strain evidence="8">DSM 44544</strain>
    </source>
</reference>
<dbReference type="RefSeq" id="WP_091305253.1">
    <property type="nucleotide sequence ID" value="NZ_FNSO01000003.1"/>
</dbReference>
<evidence type="ECO:0000256" key="2">
    <source>
        <dbReference type="ARBA" id="ARBA00009323"/>
    </source>
</evidence>
<keyword evidence="8" id="KW-1185">Reference proteome</keyword>